<proteinExistence type="predicted"/>
<sequence>MPQEYTAETLDRRSGDLTTTSLGVWKTVSELATDYQCGPREFRVILKAMNLLASEGRHGWQRLTHEAVAMGYGKRLTPKRTKNGKLYPFDVISPLGQALIASLWDEARAEVEAAKRSKPSVRAAEARLWSFAEGRRRTMTVQEQVCWLLDHHPSLTLSEVSLITSSDLKLVSKYAKLRREQREYLTRQKTKELPRIPDDAGWSLTEKEMREAAHVGLSILPRFFNQSKAVAFDLYGIEGDVWTQETLKAA</sequence>
<dbReference type="EMBL" id="CP157484">
    <property type="protein sequence ID" value="XBO36974.1"/>
    <property type="molecule type" value="Genomic_DNA"/>
</dbReference>
<name>A0AAU7JA24_9HYPH</name>
<dbReference type="RefSeq" id="WP_406853796.1">
    <property type="nucleotide sequence ID" value="NZ_CP157484.1"/>
</dbReference>
<gene>
    <name evidence="1" type="ORF">ABEG18_14640</name>
</gene>
<dbReference type="AlphaFoldDB" id="A0AAU7JA24"/>
<organism evidence="1">
    <name type="scientific">Alsobacter sp. KACC 23698</name>
    <dbReference type="NCBI Taxonomy" id="3149229"/>
    <lineage>
        <taxon>Bacteria</taxon>
        <taxon>Pseudomonadati</taxon>
        <taxon>Pseudomonadota</taxon>
        <taxon>Alphaproteobacteria</taxon>
        <taxon>Hyphomicrobiales</taxon>
        <taxon>Alsobacteraceae</taxon>
        <taxon>Alsobacter</taxon>
    </lineage>
</organism>
<accession>A0AAU7JA24</accession>
<reference evidence="1" key="1">
    <citation type="submission" date="2024-05" db="EMBL/GenBank/DDBJ databases">
        <authorList>
            <person name="Kim S."/>
            <person name="Heo J."/>
            <person name="Choi H."/>
            <person name="Choi Y."/>
            <person name="Kwon S.-W."/>
            <person name="Kim Y."/>
        </authorList>
    </citation>
    <scope>NUCLEOTIDE SEQUENCE</scope>
    <source>
        <strain evidence="1">KACC 23698</strain>
    </source>
</reference>
<evidence type="ECO:0000313" key="1">
    <source>
        <dbReference type="EMBL" id="XBO36974.1"/>
    </source>
</evidence>
<protein>
    <submittedName>
        <fullName evidence="1">Uncharacterized protein</fullName>
    </submittedName>
</protein>